<evidence type="ECO:0000313" key="2">
    <source>
        <dbReference type="EMBL" id="TPX40130.1"/>
    </source>
</evidence>
<evidence type="ECO:0000256" key="1">
    <source>
        <dbReference type="SAM" id="MobiDB-lite"/>
    </source>
</evidence>
<dbReference type="EMBL" id="QEAM01000410">
    <property type="protein sequence ID" value="TPX40130.1"/>
    <property type="molecule type" value="Genomic_DNA"/>
</dbReference>
<feature type="compositionally biased region" description="Gly residues" evidence="1">
    <location>
        <begin position="68"/>
        <end position="82"/>
    </location>
</feature>
<accession>A0A507CF36</accession>
<protein>
    <submittedName>
        <fullName evidence="2">Uncharacterized protein</fullName>
    </submittedName>
</protein>
<dbReference type="VEuPathDB" id="FungiDB:SeMB42_g07662"/>
<dbReference type="AlphaFoldDB" id="A0A507CF36"/>
<comment type="caution">
    <text evidence="2">The sequence shown here is derived from an EMBL/GenBank/DDBJ whole genome shotgun (WGS) entry which is preliminary data.</text>
</comment>
<proteinExistence type="predicted"/>
<gene>
    <name evidence="2" type="ORF">SeLEV6574_g06769</name>
</gene>
<reference evidence="2 3" key="1">
    <citation type="journal article" date="2019" name="Sci. Rep.">
        <title>Comparative genomics of chytrid fungi reveal insights into the obligate biotrophic and pathogenic lifestyle of Synchytrium endobioticum.</title>
        <authorList>
            <person name="van de Vossenberg B.T.L.H."/>
            <person name="Warris S."/>
            <person name="Nguyen H.D.T."/>
            <person name="van Gent-Pelzer M.P.E."/>
            <person name="Joly D.L."/>
            <person name="van de Geest H.C."/>
            <person name="Bonants P.J.M."/>
            <person name="Smith D.S."/>
            <person name="Levesque C.A."/>
            <person name="van der Lee T.A.J."/>
        </authorList>
    </citation>
    <scope>NUCLEOTIDE SEQUENCE [LARGE SCALE GENOMIC DNA]</scope>
    <source>
        <strain evidence="2 3">LEV6574</strain>
    </source>
</reference>
<organism evidence="2 3">
    <name type="scientific">Synchytrium endobioticum</name>
    <dbReference type="NCBI Taxonomy" id="286115"/>
    <lineage>
        <taxon>Eukaryota</taxon>
        <taxon>Fungi</taxon>
        <taxon>Fungi incertae sedis</taxon>
        <taxon>Chytridiomycota</taxon>
        <taxon>Chytridiomycota incertae sedis</taxon>
        <taxon>Chytridiomycetes</taxon>
        <taxon>Synchytriales</taxon>
        <taxon>Synchytriaceae</taxon>
        <taxon>Synchytrium</taxon>
    </lineage>
</organism>
<evidence type="ECO:0000313" key="3">
    <source>
        <dbReference type="Proteomes" id="UP000320475"/>
    </source>
</evidence>
<dbReference type="Proteomes" id="UP000320475">
    <property type="component" value="Unassembled WGS sequence"/>
</dbReference>
<sequence length="223" mass="24407">MRSKPHEPMKRKKQVLVFVVFQLMACAFNPAFAMDGRDIVRSGSAGRRGSRGRHGRMESSGMTSDAVGRGGMMGGSSSVGGMGERHNMGTSQHLASSSSSRHDIPPPPPMDLAKFTGITEVLKKRCASWGHHFDRLAGVDGLQGDLERMETVCWDIILAKSESDIEKNIDAILKLLNPMMPKIKKLPPRYDGMETDFNKVLCCLEGREPDAGPQVLKTDSVSH</sequence>
<feature type="region of interest" description="Disordered" evidence="1">
    <location>
        <begin position="42"/>
        <end position="108"/>
    </location>
</feature>
<name>A0A507CF36_9FUNG</name>